<dbReference type="Proteomes" id="UP001472677">
    <property type="component" value="Unassembled WGS sequence"/>
</dbReference>
<keyword evidence="2" id="KW-0812">Transmembrane</keyword>
<keyword evidence="6" id="KW-0675">Receptor</keyword>
<dbReference type="SUPFAM" id="SSF52058">
    <property type="entry name" value="L domain-like"/>
    <property type="match status" value="1"/>
</dbReference>
<reference evidence="8 9" key="1">
    <citation type="journal article" date="2024" name="G3 (Bethesda)">
        <title>Genome assembly of Hibiscus sabdariffa L. provides insights into metabolisms of medicinal natural products.</title>
        <authorList>
            <person name="Kim T."/>
        </authorList>
    </citation>
    <scope>NUCLEOTIDE SEQUENCE [LARGE SCALE GENOMIC DNA]</scope>
    <source>
        <strain evidence="8">TK-2024</strain>
        <tissue evidence="8">Old leaves</tissue>
    </source>
</reference>
<keyword evidence="5" id="KW-0472">Membrane</keyword>
<dbReference type="EMBL" id="JBBPBM010000004">
    <property type="protein sequence ID" value="KAK8589489.1"/>
    <property type="molecule type" value="Genomic_DNA"/>
</dbReference>
<evidence type="ECO:0000313" key="9">
    <source>
        <dbReference type="Proteomes" id="UP001472677"/>
    </source>
</evidence>
<proteinExistence type="predicted"/>
<evidence type="ECO:0000313" key="8">
    <source>
        <dbReference type="EMBL" id="KAK8589489.1"/>
    </source>
</evidence>
<evidence type="ECO:0000256" key="5">
    <source>
        <dbReference type="ARBA" id="ARBA00023136"/>
    </source>
</evidence>
<dbReference type="Gene3D" id="3.80.10.10">
    <property type="entry name" value="Ribonuclease Inhibitor"/>
    <property type="match status" value="2"/>
</dbReference>
<dbReference type="InterPro" id="IPR046956">
    <property type="entry name" value="RLP23-like"/>
</dbReference>
<keyword evidence="7" id="KW-0325">Glycoprotein</keyword>
<evidence type="ECO:0000256" key="4">
    <source>
        <dbReference type="ARBA" id="ARBA00022989"/>
    </source>
</evidence>
<evidence type="ECO:0000256" key="2">
    <source>
        <dbReference type="ARBA" id="ARBA00022692"/>
    </source>
</evidence>
<dbReference type="Pfam" id="PF00560">
    <property type="entry name" value="LRR_1"/>
    <property type="match status" value="3"/>
</dbReference>
<evidence type="ECO:0000256" key="7">
    <source>
        <dbReference type="ARBA" id="ARBA00023180"/>
    </source>
</evidence>
<comment type="caution">
    <text evidence="8">The sequence shown here is derived from an EMBL/GenBank/DDBJ whole genome shotgun (WGS) entry which is preliminary data.</text>
</comment>
<accession>A0ABR2FYZ6</accession>
<evidence type="ECO:0000256" key="6">
    <source>
        <dbReference type="ARBA" id="ARBA00023170"/>
    </source>
</evidence>
<comment type="subcellular location">
    <subcellularLocation>
        <location evidence="1">Membrane</location>
        <topology evidence="1">Single-pass type I membrane protein</topology>
    </subcellularLocation>
</comment>
<gene>
    <name evidence="8" type="ORF">V6N12_023884</name>
</gene>
<keyword evidence="4" id="KW-1133">Transmembrane helix</keyword>
<dbReference type="InterPro" id="IPR032675">
    <property type="entry name" value="LRR_dom_sf"/>
</dbReference>
<dbReference type="PANTHER" id="PTHR48063">
    <property type="entry name" value="LRR RECEPTOR-LIKE KINASE"/>
    <property type="match status" value="1"/>
</dbReference>
<dbReference type="InterPro" id="IPR001611">
    <property type="entry name" value="Leu-rich_rpt"/>
</dbReference>
<keyword evidence="3" id="KW-0732">Signal</keyword>
<protein>
    <submittedName>
        <fullName evidence="8">Uncharacterized protein</fullName>
    </submittedName>
</protein>
<sequence>MLGNLTKLDSLDLQNNYLTGFIPPELTNLTQLTRLNLLQNMLKGSVPSSISRLKKLEFFDCDENKLGGILEMDSFLELKNLQYLFLSLNDFYLVSRNNSNATSPQLVDTGLRYCHLREFPYFLRSQRRLEILDLSSNNIEGQIPQWMSKVSVETLLFLDLSNNSLTGFDEFPVVLPWSKLRYLKLDSNILQGSLPVPPLSTFFYTISNNSLSGEIPQLLCNANSLSILDI</sequence>
<evidence type="ECO:0000256" key="1">
    <source>
        <dbReference type="ARBA" id="ARBA00004479"/>
    </source>
</evidence>
<name>A0ABR2FYZ6_9ROSI</name>
<evidence type="ECO:0000256" key="3">
    <source>
        <dbReference type="ARBA" id="ARBA00022729"/>
    </source>
</evidence>
<dbReference type="PANTHER" id="PTHR48063:SF94">
    <property type="match status" value="1"/>
</dbReference>
<organism evidence="8 9">
    <name type="scientific">Hibiscus sabdariffa</name>
    <name type="common">roselle</name>
    <dbReference type="NCBI Taxonomy" id="183260"/>
    <lineage>
        <taxon>Eukaryota</taxon>
        <taxon>Viridiplantae</taxon>
        <taxon>Streptophyta</taxon>
        <taxon>Embryophyta</taxon>
        <taxon>Tracheophyta</taxon>
        <taxon>Spermatophyta</taxon>
        <taxon>Magnoliopsida</taxon>
        <taxon>eudicotyledons</taxon>
        <taxon>Gunneridae</taxon>
        <taxon>Pentapetalae</taxon>
        <taxon>rosids</taxon>
        <taxon>malvids</taxon>
        <taxon>Malvales</taxon>
        <taxon>Malvaceae</taxon>
        <taxon>Malvoideae</taxon>
        <taxon>Hibiscus</taxon>
    </lineage>
</organism>
<keyword evidence="9" id="KW-1185">Reference proteome</keyword>